<gene>
    <name evidence="1" type="ORF">CFOL_v3_17887</name>
</gene>
<dbReference type="Proteomes" id="UP000187406">
    <property type="component" value="Unassembled WGS sequence"/>
</dbReference>
<dbReference type="STRING" id="3775.A0A1Q3C2C1"/>
<comment type="caution">
    <text evidence="1">The sequence shown here is derived from an EMBL/GenBank/DDBJ whole genome shotgun (WGS) entry which is preliminary data.</text>
</comment>
<dbReference type="InParanoid" id="A0A1Q3C2C1"/>
<dbReference type="EMBL" id="BDDD01001232">
    <property type="protein sequence ID" value="GAV74407.1"/>
    <property type="molecule type" value="Genomic_DNA"/>
</dbReference>
<dbReference type="AlphaFoldDB" id="A0A1Q3C2C1"/>
<protein>
    <recommendedName>
        <fullName evidence="3">PRC domain-containing protein</fullName>
    </recommendedName>
</protein>
<sequence>MCDCVPSSPYPVSVIKLKKIGIPIISTSTWRPRNDSLRPQHISIHSPKHGSSSKLYLFISPTTITRATRDDSEFYGELGFKDKGDKDFELKKANGLDSAMPNRNATKDDDLLVGMELEESTMKDEELETVKLWRGRQVMRRSNMLAKQVISIQSALSLGFVSQLWVDTHSWVVSVVEVRPNLLSGESERLYLEDVNQVGDVVLVEDESVMEDEIRMVGLETLVGYKVITHGRKNIGKVRGYTFNINSGSVDSLELDSFGVSIIPSSLVSTYAVLVEDVLEVVADTVVVHEAAVSRLQRLTKGLWGTQNVGTFTDELGEYSDFVPFGSNQGGGMRKSSNNREFQQKMRNNEGDWELPMDFL</sequence>
<dbReference type="SUPFAM" id="SSF50346">
    <property type="entry name" value="PRC-barrel domain"/>
    <property type="match status" value="2"/>
</dbReference>
<evidence type="ECO:0000313" key="1">
    <source>
        <dbReference type="EMBL" id="GAV74407.1"/>
    </source>
</evidence>
<organism evidence="1 2">
    <name type="scientific">Cephalotus follicularis</name>
    <name type="common">Albany pitcher plant</name>
    <dbReference type="NCBI Taxonomy" id="3775"/>
    <lineage>
        <taxon>Eukaryota</taxon>
        <taxon>Viridiplantae</taxon>
        <taxon>Streptophyta</taxon>
        <taxon>Embryophyta</taxon>
        <taxon>Tracheophyta</taxon>
        <taxon>Spermatophyta</taxon>
        <taxon>Magnoliopsida</taxon>
        <taxon>eudicotyledons</taxon>
        <taxon>Gunneridae</taxon>
        <taxon>Pentapetalae</taxon>
        <taxon>rosids</taxon>
        <taxon>fabids</taxon>
        <taxon>Oxalidales</taxon>
        <taxon>Cephalotaceae</taxon>
        <taxon>Cephalotus</taxon>
    </lineage>
</organism>
<keyword evidence="2" id="KW-1185">Reference proteome</keyword>
<reference evidence="2" key="1">
    <citation type="submission" date="2016-04" db="EMBL/GenBank/DDBJ databases">
        <title>Cephalotus genome sequencing.</title>
        <authorList>
            <person name="Fukushima K."/>
            <person name="Hasebe M."/>
            <person name="Fang X."/>
        </authorList>
    </citation>
    <scope>NUCLEOTIDE SEQUENCE [LARGE SCALE GENOMIC DNA]</scope>
    <source>
        <strain evidence="2">cv. St1</strain>
    </source>
</reference>
<proteinExistence type="predicted"/>
<name>A0A1Q3C2C1_CEPFO</name>
<evidence type="ECO:0000313" key="2">
    <source>
        <dbReference type="Proteomes" id="UP000187406"/>
    </source>
</evidence>
<dbReference type="PANTHER" id="PTHR36740">
    <property type="entry name" value="PRC DOMAIN-CONTAINING PROTEIN"/>
    <property type="match status" value="1"/>
</dbReference>
<dbReference type="Gene3D" id="2.30.30.240">
    <property type="entry name" value="PRC-barrel domain"/>
    <property type="match status" value="1"/>
</dbReference>
<dbReference type="PANTHER" id="PTHR36740:SF1">
    <property type="entry name" value="PRC-BARREL DOMAIN-CONTAINING PROTEIN"/>
    <property type="match status" value="1"/>
</dbReference>
<evidence type="ECO:0008006" key="3">
    <source>
        <dbReference type="Google" id="ProtNLM"/>
    </source>
</evidence>
<accession>A0A1Q3C2C1</accession>
<dbReference type="OrthoDB" id="539916at2759"/>
<dbReference type="InterPro" id="IPR011033">
    <property type="entry name" value="PRC_barrel-like_sf"/>
</dbReference>
<dbReference type="FunCoup" id="A0A1Q3C2C1">
    <property type="interactions" value="201"/>
</dbReference>